<proteinExistence type="predicted"/>
<evidence type="ECO:0000313" key="2">
    <source>
        <dbReference type="Proteomes" id="UP000187203"/>
    </source>
</evidence>
<name>A0A1R3KZJ9_9ROSI</name>
<dbReference type="EMBL" id="AWUE01009030">
    <property type="protein sequence ID" value="OMP12533.1"/>
    <property type="molecule type" value="Genomic_DNA"/>
</dbReference>
<accession>A0A1R3KZJ9</accession>
<gene>
    <name evidence="1" type="ORF">COLO4_03063</name>
</gene>
<dbReference type="Proteomes" id="UP000187203">
    <property type="component" value="Unassembled WGS sequence"/>
</dbReference>
<protein>
    <submittedName>
        <fullName evidence="1">GTPase obg</fullName>
    </submittedName>
</protein>
<dbReference type="AlphaFoldDB" id="A0A1R3KZJ9"/>
<reference evidence="2" key="1">
    <citation type="submission" date="2013-09" db="EMBL/GenBank/DDBJ databases">
        <title>Corchorus olitorius genome sequencing.</title>
        <authorList>
            <person name="Alam M."/>
            <person name="Haque M.S."/>
            <person name="Islam M.S."/>
            <person name="Emdad E.M."/>
            <person name="Islam M.M."/>
            <person name="Ahmed B."/>
            <person name="Halim A."/>
            <person name="Hossen Q.M.M."/>
            <person name="Hossain M.Z."/>
            <person name="Ahmed R."/>
            <person name="Khan M.M."/>
            <person name="Islam R."/>
            <person name="Rashid M.M."/>
            <person name="Khan S.A."/>
            <person name="Rahman M.S."/>
            <person name="Alam M."/>
            <person name="Yahiya A.S."/>
            <person name="Khan M.S."/>
            <person name="Azam M.S."/>
            <person name="Haque T."/>
            <person name="Lashkar M.Z.H."/>
            <person name="Akhand A.I."/>
            <person name="Morshed G."/>
            <person name="Roy S."/>
            <person name="Uddin K.S."/>
            <person name="Rabeya T."/>
            <person name="Hossain A.S."/>
            <person name="Chowdhury A."/>
            <person name="Snigdha A.R."/>
            <person name="Mortoza M.S."/>
            <person name="Matin S.A."/>
            <person name="Hoque S.M.E."/>
            <person name="Islam M.K."/>
            <person name="Roy D.K."/>
            <person name="Haider R."/>
            <person name="Moosa M.M."/>
            <person name="Elias S.M."/>
            <person name="Hasan A.M."/>
            <person name="Jahan S."/>
            <person name="Shafiuddin M."/>
            <person name="Mahmood N."/>
            <person name="Shommy N.S."/>
        </authorList>
    </citation>
    <scope>NUCLEOTIDE SEQUENCE [LARGE SCALE GENOMIC DNA]</scope>
    <source>
        <strain evidence="2">cv. O-4</strain>
    </source>
</reference>
<organism evidence="1 2">
    <name type="scientific">Corchorus olitorius</name>
    <dbReference type="NCBI Taxonomy" id="93759"/>
    <lineage>
        <taxon>Eukaryota</taxon>
        <taxon>Viridiplantae</taxon>
        <taxon>Streptophyta</taxon>
        <taxon>Embryophyta</taxon>
        <taxon>Tracheophyta</taxon>
        <taxon>Spermatophyta</taxon>
        <taxon>Magnoliopsida</taxon>
        <taxon>eudicotyledons</taxon>
        <taxon>Gunneridae</taxon>
        <taxon>Pentapetalae</taxon>
        <taxon>rosids</taxon>
        <taxon>malvids</taxon>
        <taxon>Malvales</taxon>
        <taxon>Malvaceae</taxon>
        <taxon>Grewioideae</taxon>
        <taxon>Apeibeae</taxon>
        <taxon>Corchorus</taxon>
    </lineage>
</organism>
<comment type="caution">
    <text evidence="1">The sequence shown here is derived from an EMBL/GenBank/DDBJ whole genome shotgun (WGS) entry which is preliminary data.</text>
</comment>
<evidence type="ECO:0000313" key="1">
    <source>
        <dbReference type="EMBL" id="OMP12533.1"/>
    </source>
</evidence>
<sequence length="115" mass="12050">MWISGGGCPTHFEGQPSCKEGKGEFLRLLEAMLLSFLLHCRCKVSIGMQDLSWDEASFVQNIRSAADLEVSVDSLLVTQGSTPATGSTPNLVGQSVGNSILCVSASANLVSASSD</sequence>
<keyword evidence="2" id="KW-1185">Reference proteome</keyword>